<dbReference type="EMBL" id="PDEM01000009">
    <property type="protein sequence ID" value="PHZ86262.1"/>
    <property type="molecule type" value="Genomic_DNA"/>
</dbReference>
<dbReference type="SUPFAM" id="SSF52518">
    <property type="entry name" value="Thiamin diphosphate-binding fold (THDP-binding)"/>
    <property type="match status" value="2"/>
</dbReference>
<evidence type="ECO:0000313" key="7">
    <source>
        <dbReference type="Proteomes" id="UP000229730"/>
    </source>
</evidence>
<proteinExistence type="predicted"/>
<dbReference type="GO" id="GO:0033980">
    <property type="term" value="F:phosphonopyruvate decarboxylase activity"/>
    <property type="evidence" value="ECO:0007669"/>
    <property type="project" value="InterPro"/>
</dbReference>
<keyword evidence="3" id="KW-0456">Lyase</keyword>
<dbReference type="GO" id="GO:0032923">
    <property type="term" value="P:organic phosphonate biosynthetic process"/>
    <property type="evidence" value="ECO:0007669"/>
    <property type="project" value="InterPro"/>
</dbReference>
<reference evidence="6 7" key="1">
    <citation type="submission" date="2017-10" db="EMBL/GenBank/DDBJ databases">
        <title>Frigbacter circumglobatus gen. nov. sp. nov., isolated from sediment cultured in situ.</title>
        <authorList>
            <person name="Zhao Z."/>
        </authorList>
    </citation>
    <scope>NUCLEOTIDE SEQUENCE [LARGE SCALE GENOMIC DNA]</scope>
    <source>
        <strain evidence="6 7">ZYL</strain>
    </source>
</reference>
<dbReference type="NCBIfam" id="TIGR03297">
    <property type="entry name" value="Ppyr-DeCO2ase"/>
    <property type="match status" value="1"/>
</dbReference>
<dbReference type="InParanoid" id="A0A2G4YV79"/>
<dbReference type="OrthoDB" id="8220795at2"/>
<dbReference type="Proteomes" id="UP000229730">
    <property type="component" value="Unassembled WGS sequence"/>
</dbReference>
<evidence type="ECO:0000259" key="5">
    <source>
        <dbReference type="Pfam" id="PF02776"/>
    </source>
</evidence>
<dbReference type="GO" id="GO:0030976">
    <property type="term" value="F:thiamine pyrophosphate binding"/>
    <property type="evidence" value="ECO:0007669"/>
    <property type="project" value="InterPro"/>
</dbReference>
<sequence>MIKPEDFYGEMNKNGLAYFTGVPDSLLKSFCAYVSDFTFAGNHVIAANEGGAIGLAIGYHLATGNTPVVYLQNSGLGNTINPLLSLADQKVYGIPMVLLIGWRGEITRDGQQLKDEPQHKKQGQVTEAMLTAMGISYKIIDADTKDYPAILAEMTVEAKSSSQPVALLVRKGTFAPYHLRMGDTPEQSGLKRLSRERAIALLVDKMPDASFVVSTTGMASRELYELRSQKKQGHEKDFLVVGGMGHASQIACEMSRRSEKQIYCLDGDGAFLMHMGSTALNAAGKFCHIVLNNQVHDSVGGQPTAASGIDIPAIALACGYQAAETVETEADLIHAMDMLADFKKKGSCLLEVKVIPGARKDLGRPGLSSQELKSKNMKYLGSI</sequence>
<dbReference type="AlphaFoldDB" id="A0A2G4YV79"/>
<keyword evidence="1" id="KW-0210">Decarboxylase</keyword>
<dbReference type="FunFam" id="3.40.50.970:FF:000100">
    <property type="entry name" value="Putative phosphonopyruvate decarboxylase"/>
    <property type="match status" value="1"/>
</dbReference>
<feature type="domain" description="Thiamine pyrophosphate enzyme N-terminal TPP-binding" evidence="5">
    <location>
        <begin position="10"/>
        <end position="117"/>
    </location>
</feature>
<evidence type="ECO:0000256" key="3">
    <source>
        <dbReference type="ARBA" id="ARBA00023239"/>
    </source>
</evidence>
<protein>
    <submittedName>
        <fullName evidence="6">Phosphonopyruvate decarboxylase</fullName>
    </submittedName>
</protein>
<dbReference type="Pfam" id="PF02776">
    <property type="entry name" value="TPP_enzyme_N"/>
    <property type="match status" value="1"/>
</dbReference>
<dbReference type="Pfam" id="PF02775">
    <property type="entry name" value="TPP_enzyme_C"/>
    <property type="match status" value="1"/>
</dbReference>
<dbReference type="PANTHER" id="PTHR42818:SF1">
    <property type="entry name" value="SULFOPYRUVATE DECARBOXYLASE"/>
    <property type="match status" value="1"/>
</dbReference>
<dbReference type="CDD" id="cd07035">
    <property type="entry name" value="TPP_PYR_POX_like"/>
    <property type="match status" value="1"/>
</dbReference>
<dbReference type="InterPro" id="IPR029061">
    <property type="entry name" value="THDP-binding"/>
</dbReference>
<dbReference type="InterPro" id="IPR011766">
    <property type="entry name" value="TPP_enzyme_TPP-bd"/>
</dbReference>
<evidence type="ECO:0000313" key="6">
    <source>
        <dbReference type="EMBL" id="PHZ86262.1"/>
    </source>
</evidence>
<gene>
    <name evidence="6" type="primary">aepY</name>
    <name evidence="6" type="ORF">CRD36_06245</name>
</gene>
<dbReference type="InterPro" id="IPR051818">
    <property type="entry name" value="TPP_dependent_decarboxylase"/>
</dbReference>
<evidence type="ECO:0000256" key="2">
    <source>
        <dbReference type="ARBA" id="ARBA00023052"/>
    </source>
</evidence>
<dbReference type="Gene3D" id="3.40.50.970">
    <property type="match status" value="2"/>
</dbReference>
<keyword evidence="6" id="KW-0670">Pyruvate</keyword>
<dbReference type="RefSeq" id="WP_099471846.1">
    <property type="nucleotide sequence ID" value="NZ_CP041025.1"/>
</dbReference>
<evidence type="ECO:0000259" key="4">
    <source>
        <dbReference type="Pfam" id="PF02775"/>
    </source>
</evidence>
<keyword evidence="7" id="KW-1185">Reference proteome</keyword>
<evidence type="ECO:0000256" key="1">
    <source>
        <dbReference type="ARBA" id="ARBA00022793"/>
    </source>
</evidence>
<feature type="domain" description="Thiamine pyrophosphate enzyme TPP-binding" evidence="4">
    <location>
        <begin position="228"/>
        <end position="352"/>
    </location>
</feature>
<name>A0A2G4YV79_9PROT</name>
<comment type="caution">
    <text evidence="6">The sequence shown here is derived from an EMBL/GenBank/DDBJ whole genome shotgun (WGS) entry which is preliminary data.</text>
</comment>
<dbReference type="PANTHER" id="PTHR42818">
    <property type="entry name" value="SULFOPYRUVATE DECARBOXYLASE SUBUNIT ALPHA"/>
    <property type="match status" value="1"/>
</dbReference>
<accession>A0A2G4YV79</accession>
<organism evidence="6 7">
    <name type="scientific">Paremcibacter congregatus</name>
    <dbReference type="NCBI Taxonomy" id="2043170"/>
    <lineage>
        <taxon>Bacteria</taxon>
        <taxon>Pseudomonadati</taxon>
        <taxon>Pseudomonadota</taxon>
        <taxon>Alphaproteobacteria</taxon>
        <taxon>Emcibacterales</taxon>
        <taxon>Emcibacteraceae</taxon>
        <taxon>Paremcibacter</taxon>
    </lineage>
</organism>
<dbReference type="InterPro" id="IPR012001">
    <property type="entry name" value="Thiamin_PyroP_enz_TPP-bd_dom"/>
</dbReference>
<keyword evidence="2" id="KW-0786">Thiamine pyrophosphate</keyword>
<dbReference type="InterPro" id="IPR017684">
    <property type="entry name" value="Phosphono-pyrv_decarboxylase"/>
</dbReference>